<evidence type="ECO:0008006" key="3">
    <source>
        <dbReference type="Google" id="ProtNLM"/>
    </source>
</evidence>
<dbReference type="PANTHER" id="PTHR47326">
    <property type="entry name" value="TRANSPOSABLE ELEMENT TC3 TRANSPOSASE-LIKE PROTEIN"/>
    <property type="match status" value="1"/>
</dbReference>
<dbReference type="EMBL" id="KQ414638">
    <property type="protein sequence ID" value="KOC66894.1"/>
    <property type="molecule type" value="Genomic_DNA"/>
</dbReference>
<dbReference type="AlphaFoldDB" id="A0A0L7R7T1"/>
<organism evidence="1 2">
    <name type="scientific">Habropoda laboriosa</name>
    <dbReference type="NCBI Taxonomy" id="597456"/>
    <lineage>
        <taxon>Eukaryota</taxon>
        <taxon>Metazoa</taxon>
        <taxon>Ecdysozoa</taxon>
        <taxon>Arthropoda</taxon>
        <taxon>Hexapoda</taxon>
        <taxon>Insecta</taxon>
        <taxon>Pterygota</taxon>
        <taxon>Neoptera</taxon>
        <taxon>Endopterygota</taxon>
        <taxon>Hymenoptera</taxon>
        <taxon>Apocrita</taxon>
        <taxon>Aculeata</taxon>
        <taxon>Apoidea</taxon>
        <taxon>Anthophila</taxon>
        <taxon>Apidae</taxon>
        <taxon>Habropoda</taxon>
    </lineage>
</organism>
<evidence type="ECO:0000313" key="1">
    <source>
        <dbReference type="EMBL" id="KOC66894.1"/>
    </source>
</evidence>
<dbReference type="Gene3D" id="3.30.420.10">
    <property type="entry name" value="Ribonuclease H-like superfamily/Ribonuclease H"/>
    <property type="match status" value="1"/>
</dbReference>
<accession>A0A0L7R7T1</accession>
<dbReference type="GO" id="GO:0003676">
    <property type="term" value="F:nucleic acid binding"/>
    <property type="evidence" value="ECO:0007669"/>
    <property type="project" value="InterPro"/>
</dbReference>
<reference evidence="1 2" key="1">
    <citation type="submission" date="2015-07" db="EMBL/GenBank/DDBJ databases">
        <title>The genome of Habropoda laboriosa.</title>
        <authorList>
            <person name="Pan H."/>
            <person name="Kapheim K."/>
        </authorList>
    </citation>
    <scope>NUCLEOTIDE SEQUENCE [LARGE SCALE GENOMIC DNA]</scope>
    <source>
        <strain evidence="1">0110345459</strain>
    </source>
</reference>
<protein>
    <recommendedName>
        <fullName evidence="3">Tc1-like transposase DDE domain-containing protein</fullName>
    </recommendedName>
</protein>
<evidence type="ECO:0000313" key="2">
    <source>
        <dbReference type="Proteomes" id="UP000053825"/>
    </source>
</evidence>
<keyword evidence="2" id="KW-1185">Reference proteome</keyword>
<dbReference type="Proteomes" id="UP000053825">
    <property type="component" value="Unassembled WGS sequence"/>
</dbReference>
<dbReference type="InterPro" id="IPR036397">
    <property type="entry name" value="RNaseH_sf"/>
</dbReference>
<proteinExistence type="predicted"/>
<dbReference type="PANTHER" id="PTHR47326:SF1">
    <property type="entry name" value="HTH PSQ-TYPE DOMAIN-CONTAINING PROTEIN"/>
    <property type="match status" value="1"/>
</dbReference>
<gene>
    <name evidence="1" type="ORF">WH47_11958</name>
</gene>
<sequence>MHIQGISPNLTTLNISLILYDRKNVRGRKNSVRRRACNVLDRIFPDHWIGRGARICWPARSPDLTPLDFFLWGHLKNKVYNDVPTTAANMRQRVLHECRSITVEQLKNVQQEFIYRLQKCIQVHGAHFENLLK</sequence>
<name>A0A0L7R7T1_9HYME</name>
<dbReference type="STRING" id="597456.A0A0L7R7T1"/>